<feature type="transmembrane region" description="Helical" evidence="1">
    <location>
        <begin position="58"/>
        <end position="76"/>
    </location>
</feature>
<dbReference type="RefSeq" id="WP_131446493.1">
    <property type="nucleotide sequence ID" value="NZ_SJZI01000002.1"/>
</dbReference>
<dbReference type="EMBL" id="SJZI01000002">
    <property type="protein sequence ID" value="TCJ19300.1"/>
    <property type="molecule type" value="Genomic_DNA"/>
</dbReference>
<evidence type="ECO:0000313" key="2">
    <source>
        <dbReference type="EMBL" id="TCJ19300.1"/>
    </source>
</evidence>
<proteinExistence type="predicted"/>
<accession>A0A4R1BNU3</accession>
<feature type="transmembrane region" description="Helical" evidence="1">
    <location>
        <begin position="82"/>
        <end position="98"/>
    </location>
</feature>
<dbReference type="Proteomes" id="UP000295334">
    <property type="component" value="Unassembled WGS sequence"/>
</dbReference>
<keyword evidence="1" id="KW-1133">Transmembrane helix</keyword>
<reference evidence="2 3" key="1">
    <citation type="submission" date="2019-03" db="EMBL/GenBank/DDBJ databases">
        <authorList>
            <person name="Kim M.K.M."/>
        </authorList>
    </citation>
    <scope>NUCLEOTIDE SEQUENCE [LARGE SCALE GENOMIC DNA]</scope>
    <source>
        <strain evidence="2 3">17J68-12</strain>
    </source>
</reference>
<keyword evidence="1" id="KW-0472">Membrane</keyword>
<organism evidence="2 3">
    <name type="scientific">Flaviaesturariibacter flavus</name>
    <dbReference type="NCBI Taxonomy" id="2502780"/>
    <lineage>
        <taxon>Bacteria</taxon>
        <taxon>Pseudomonadati</taxon>
        <taxon>Bacteroidota</taxon>
        <taxon>Chitinophagia</taxon>
        <taxon>Chitinophagales</taxon>
        <taxon>Chitinophagaceae</taxon>
        <taxon>Flaviaestuariibacter</taxon>
    </lineage>
</organism>
<keyword evidence="1" id="KW-0812">Transmembrane</keyword>
<keyword evidence="3" id="KW-1185">Reference proteome</keyword>
<dbReference type="OrthoDB" id="678226at2"/>
<dbReference type="AlphaFoldDB" id="A0A4R1BNU3"/>
<protein>
    <submittedName>
        <fullName evidence="2">Uncharacterized protein</fullName>
    </submittedName>
</protein>
<evidence type="ECO:0000313" key="3">
    <source>
        <dbReference type="Proteomes" id="UP000295334"/>
    </source>
</evidence>
<gene>
    <name evidence="2" type="ORF">EPD60_02460</name>
</gene>
<comment type="caution">
    <text evidence="2">The sequence shown here is derived from an EMBL/GenBank/DDBJ whole genome shotgun (WGS) entry which is preliminary data.</text>
</comment>
<name>A0A4R1BNU3_9BACT</name>
<evidence type="ECO:0000256" key="1">
    <source>
        <dbReference type="SAM" id="Phobius"/>
    </source>
</evidence>
<sequence length="108" mass="12419">MSIYNLEKRVPVIIPVGPHRPLLVATDGYHHTSPFVLKTLAQPTYYFKVGCAIEDDQLIAGGLLLTLFYAIGLITGNDFMKVLSFLPVFYFLFLYYINRKRFLRFQPA</sequence>